<accession>A0ABU3Q3X7</accession>
<organism evidence="2 3">
    <name type="scientific">Sphingosinicella rhizophila</name>
    <dbReference type="NCBI Taxonomy" id="3050082"/>
    <lineage>
        <taxon>Bacteria</taxon>
        <taxon>Pseudomonadati</taxon>
        <taxon>Pseudomonadota</taxon>
        <taxon>Alphaproteobacteria</taxon>
        <taxon>Sphingomonadales</taxon>
        <taxon>Sphingosinicellaceae</taxon>
        <taxon>Sphingosinicella</taxon>
    </lineage>
</organism>
<proteinExistence type="predicted"/>
<comment type="caution">
    <text evidence="2">The sequence shown here is derived from an EMBL/GenBank/DDBJ whole genome shotgun (WGS) entry which is preliminary data.</text>
</comment>
<evidence type="ECO:0000313" key="2">
    <source>
        <dbReference type="EMBL" id="MDT9597640.1"/>
    </source>
</evidence>
<keyword evidence="3" id="KW-1185">Reference proteome</keyword>
<name>A0ABU3Q3X7_9SPHN</name>
<evidence type="ECO:0000256" key="1">
    <source>
        <dbReference type="SAM" id="MobiDB-lite"/>
    </source>
</evidence>
<reference evidence="2 3" key="1">
    <citation type="submission" date="2023-05" db="EMBL/GenBank/DDBJ databases">
        <authorList>
            <person name="Guo Y."/>
        </authorList>
    </citation>
    <scope>NUCLEOTIDE SEQUENCE [LARGE SCALE GENOMIC DNA]</scope>
    <source>
        <strain evidence="2 3">GR2756</strain>
    </source>
</reference>
<sequence>MGMHPVVRISVPAKLLIADWKNGNQVRLVPPACIGWIGGAMRREGFDERIKILDFGSPYFHELCGSRRLDDAHGEAGAGGLGAAARRSAGSAAARKDA</sequence>
<dbReference type="EMBL" id="JAVUPU010000001">
    <property type="protein sequence ID" value="MDT9597640.1"/>
    <property type="molecule type" value="Genomic_DNA"/>
</dbReference>
<evidence type="ECO:0000313" key="3">
    <source>
        <dbReference type="Proteomes" id="UP001259572"/>
    </source>
</evidence>
<feature type="region of interest" description="Disordered" evidence="1">
    <location>
        <begin position="77"/>
        <end position="98"/>
    </location>
</feature>
<dbReference type="Proteomes" id="UP001259572">
    <property type="component" value="Unassembled WGS sequence"/>
</dbReference>
<gene>
    <name evidence="2" type="ORF">RQX22_01590</name>
</gene>
<protein>
    <submittedName>
        <fullName evidence="2">Uncharacterized protein</fullName>
    </submittedName>
</protein>
<feature type="compositionally biased region" description="Low complexity" evidence="1">
    <location>
        <begin position="83"/>
        <end position="98"/>
    </location>
</feature>